<protein>
    <submittedName>
        <fullName evidence="2">DegV family protein</fullName>
    </submittedName>
</protein>
<keyword evidence="3" id="KW-1185">Reference proteome</keyword>
<dbReference type="Pfam" id="PF02645">
    <property type="entry name" value="DegV"/>
    <property type="match status" value="1"/>
</dbReference>
<evidence type="ECO:0000256" key="1">
    <source>
        <dbReference type="ARBA" id="ARBA00023121"/>
    </source>
</evidence>
<sequence length="285" mass="31885">MGERIAWVTDSSGCLDVELEQNPDVYVVPLIVMINGKEYLDGVDIHPEEMHRMMKEDKVAPKTSQPAVGTFLDLFKKLAGEYDRIIAIHLSSRLSGTYSSSLQAAQMLDFPIMVIDSLLISYPMTFLIKKMMAYINEGLSLEEARGKLERFRDSNELYVLIGSLEQLHRSGRMSATSFILGSMLNIKPIISIEKGALEIREKTRNEKRAKTKIFSLFKAAADRGTIKECYLLYGSAEEQTKGLKTQIHDLYPDMSVSAYPIGTAVGVHAGDKTLGISWFSDRSCI</sequence>
<accession>A0A372LQ18</accession>
<dbReference type="AlphaFoldDB" id="A0A372LQ18"/>
<dbReference type="RefSeq" id="WP_117326413.1">
    <property type="nucleotide sequence ID" value="NZ_QVTE01000023.1"/>
</dbReference>
<dbReference type="PROSITE" id="PS51482">
    <property type="entry name" value="DEGV"/>
    <property type="match status" value="1"/>
</dbReference>
<dbReference type="InterPro" id="IPR043168">
    <property type="entry name" value="DegV_C"/>
</dbReference>
<dbReference type="InterPro" id="IPR050270">
    <property type="entry name" value="DegV_domain_contain"/>
</dbReference>
<dbReference type="PANTHER" id="PTHR33434:SF2">
    <property type="entry name" value="FATTY ACID-BINDING PROTEIN TM_1468"/>
    <property type="match status" value="1"/>
</dbReference>
<evidence type="ECO:0000313" key="2">
    <source>
        <dbReference type="EMBL" id="RFU69695.1"/>
    </source>
</evidence>
<evidence type="ECO:0000313" key="3">
    <source>
        <dbReference type="Proteomes" id="UP000264541"/>
    </source>
</evidence>
<proteinExistence type="predicted"/>
<dbReference type="EMBL" id="QVTE01000023">
    <property type="protein sequence ID" value="RFU69695.1"/>
    <property type="molecule type" value="Genomic_DNA"/>
</dbReference>
<reference evidence="2 3" key="1">
    <citation type="submission" date="2018-08" db="EMBL/GenBank/DDBJ databases">
        <title>Bacillus chawlae sp. nov., Bacillus glennii sp. nov., and Bacillus saganii sp. nov. Isolated from the Vehicle Assembly Building at Kennedy Space Center where the Viking Spacecraft were Assembled.</title>
        <authorList>
            <person name="Seuylemezian A."/>
            <person name="Vaishampayan P."/>
        </authorList>
    </citation>
    <scope>NUCLEOTIDE SEQUENCE [LARGE SCALE GENOMIC DNA]</scope>
    <source>
        <strain evidence="2 3">V47-23a</strain>
    </source>
</reference>
<organism evidence="2 3">
    <name type="scientific">Peribacillus saganii</name>
    <dbReference type="NCBI Taxonomy" id="2303992"/>
    <lineage>
        <taxon>Bacteria</taxon>
        <taxon>Bacillati</taxon>
        <taxon>Bacillota</taxon>
        <taxon>Bacilli</taxon>
        <taxon>Bacillales</taxon>
        <taxon>Bacillaceae</taxon>
        <taxon>Peribacillus</taxon>
    </lineage>
</organism>
<dbReference type="GO" id="GO:0008289">
    <property type="term" value="F:lipid binding"/>
    <property type="evidence" value="ECO:0007669"/>
    <property type="project" value="UniProtKB-KW"/>
</dbReference>
<comment type="caution">
    <text evidence="2">The sequence shown here is derived from an EMBL/GenBank/DDBJ whole genome shotgun (WGS) entry which is preliminary data.</text>
</comment>
<name>A0A372LQ18_9BACI</name>
<dbReference type="Proteomes" id="UP000264541">
    <property type="component" value="Unassembled WGS sequence"/>
</dbReference>
<dbReference type="OrthoDB" id="1638652at2"/>
<dbReference type="InterPro" id="IPR003797">
    <property type="entry name" value="DegV"/>
</dbReference>
<dbReference type="NCBIfam" id="TIGR00762">
    <property type="entry name" value="DegV"/>
    <property type="match status" value="1"/>
</dbReference>
<keyword evidence="1" id="KW-0446">Lipid-binding</keyword>
<dbReference type="PANTHER" id="PTHR33434">
    <property type="entry name" value="DEGV DOMAIN-CONTAINING PROTEIN DR_1986-RELATED"/>
    <property type="match status" value="1"/>
</dbReference>
<dbReference type="Gene3D" id="3.30.1180.10">
    <property type="match status" value="1"/>
</dbReference>
<dbReference type="SUPFAM" id="SSF82549">
    <property type="entry name" value="DAK1/DegV-like"/>
    <property type="match status" value="1"/>
</dbReference>
<dbReference type="Gene3D" id="3.40.50.10170">
    <property type="match status" value="1"/>
</dbReference>
<gene>
    <name evidence="2" type="ORF">D0469_08980</name>
</gene>